<accession>A0A3S9SHZ5</accession>
<feature type="transmembrane region" description="Helical" evidence="1">
    <location>
        <begin position="29"/>
        <end position="51"/>
    </location>
</feature>
<dbReference type="OrthoDB" id="9885023at2"/>
<protein>
    <submittedName>
        <fullName evidence="2">Uncharacterized protein</fullName>
    </submittedName>
</protein>
<evidence type="ECO:0000256" key="1">
    <source>
        <dbReference type="SAM" id="Phobius"/>
    </source>
</evidence>
<feature type="transmembrane region" description="Helical" evidence="1">
    <location>
        <begin position="63"/>
        <end position="85"/>
    </location>
</feature>
<evidence type="ECO:0000313" key="3">
    <source>
        <dbReference type="Proteomes" id="UP000282435"/>
    </source>
</evidence>
<sequence>MKFGMLISQRIHQRIQEIRLALREFPLPHVFLCLFLPLGIGSFLACLIIGLESTGLAAARILFAARIDFAGAAAIAAVGTLLEYVQRIKS</sequence>
<dbReference type="RefSeq" id="WP_126982727.1">
    <property type="nucleotide sequence ID" value="NZ_CP034670.1"/>
</dbReference>
<gene>
    <name evidence="2" type="ORF">ELB75_03475</name>
</gene>
<dbReference type="Proteomes" id="UP000282435">
    <property type="component" value="Chromosome"/>
</dbReference>
<keyword evidence="1" id="KW-0472">Membrane</keyword>
<keyword evidence="1" id="KW-0812">Transmembrane</keyword>
<evidence type="ECO:0000313" key="2">
    <source>
        <dbReference type="EMBL" id="AZR59171.1"/>
    </source>
</evidence>
<proteinExistence type="predicted"/>
<keyword evidence="1" id="KW-1133">Transmembrane helix</keyword>
<organism evidence="2 3">
    <name type="scientific">Eikenella corrodens</name>
    <dbReference type="NCBI Taxonomy" id="539"/>
    <lineage>
        <taxon>Bacteria</taxon>
        <taxon>Pseudomonadati</taxon>
        <taxon>Pseudomonadota</taxon>
        <taxon>Betaproteobacteria</taxon>
        <taxon>Neisseriales</taxon>
        <taxon>Neisseriaceae</taxon>
        <taxon>Eikenella</taxon>
    </lineage>
</organism>
<dbReference type="EMBL" id="CP034670">
    <property type="protein sequence ID" value="AZR59171.1"/>
    <property type="molecule type" value="Genomic_DNA"/>
</dbReference>
<name>A0A3S9SHZ5_EIKCO</name>
<reference evidence="2 3" key="1">
    <citation type="submission" date="2018-12" db="EMBL/GenBank/DDBJ databases">
        <title>Genome sequencing of Eikenella corrodens KCOM 3110 (= JS217).</title>
        <authorList>
            <person name="Koo J.-K."/>
            <person name="Park S.-N."/>
            <person name="Lim Y.K."/>
        </authorList>
    </citation>
    <scope>NUCLEOTIDE SEQUENCE [LARGE SCALE GENOMIC DNA]</scope>
    <source>
        <strain evidence="2 3">KCOM 3110</strain>
    </source>
</reference>
<dbReference type="AlphaFoldDB" id="A0A3S9SHZ5"/>